<proteinExistence type="predicted"/>
<protein>
    <submittedName>
        <fullName evidence="1">Uncharacterized protein</fullName>
    </submittedName>
</protein>
<dbReference type="Proteomes" id="UP000693942">
    <property type="component" value="Unassembled WGS sequence"/>
</dbReference>
<dbReference type="SUPFAM" id="SSF69118">
    <property type="entry name" value="AhpD-like"/>
    <property type="match status" value="1"/>
</dbReference>
<sequence length="287" mass="31736">MLDWNDDLFMSDWDAKYVSTNIKPQARKYDRGLFLELNSKLASSHPELKSFSHAIIAAVCCAVSRADVVGRFFDDITFDSTTEASEKLFLSTREAITIVFPYIGMPTCIPACYGMIGVVERKGPAYASTRVLRKTTIDEEDVKKGTELKSRIYSGVGNSGIFSLMDKYFTDLCMSFLVHTLLILFADFPSSVTCSTVVTWGYLISKANEEVFQPNESHLIIAASIAALGATRQTKSHIKATLGIGNSVECVKTVLDVVKKIAEWADRPIADFDVDALSLEIQNALRN</sequence>
<gene>
    <name evidence="1" type="ORF">Forpi1262_v007072</name>
</gene>
<dbReference type="EMBL" id="JAELUR010000004">
    <property type="protein sequence ID" value="KAG7432715.1"/>
    <property type="molecule type" value="Genomic_DNA"/>
</dbReference>
<evidence type="ECO:0000313" key="1">
    <source>
        <dbReference type="EMBL" id="KAG7432715.1"/>
    </source>
</evidence>
<dbReference type="Gene3D" id="1.20.1290.10">
    <property type="entry name" value="AhpD-like"/>
    <property type="match status" value="1"/>
</dbReference>
<accession>A0A8J5Q6N9</accession>
<name>A0A8J5Q6N9_FUSOX</name>
<comment type="caution">
    <text evidence="1">The sequence shown here is derived from an EMBL/GenBank/DDBJ whole genome shotgun (WGS) entry which is preliminary data.</text>
</comment>
<organism evidence="1 2">
    <name type="scientific">Fusarium oxysporum f. sp. raphani</name>
    <dbReference type="NCBI Taxonomy" id="96318"/>
    <lineage>
        <taxon>Eukaryota</taxon>
        <taxon>Fungi</taxon>
        <taxon>Dikarya</taxon>
        <taxon>Ascomycota</taxon>
        <taxon>Pezizomycotina</taxon>
        <taxon>Sordariomycetes</taxon>
        <taxon>Hypocreomycetidae</taxon>
        <taxon>Hypocreales</taxon>
        <taxon>Nectriaceae</taxon>
        <taxon>Fusarium</taxon>
        <taxon>Fusarium oxysporum species complex</taxon>
    </lineage>
</organism>
<dbReference type="AlphaFoldDB" id="A0A8J5Q6N9"/>
<dbReference type="InterPro" id="IPR029032">
    <property type="entry name" value="AhpD-like"/>
</dbReference>
<reference evidence="1" key="1">
    <citation type="submission" date="2021-04" db="EMBL/GenBank/DDBJ databases">
        <title>First draft genome resource for Brassicaceae pathogens Fusarium oxysporum f. sp. raphani and Fusarium oxysporum f. sp. rapae.</title>
        <authorList>
            <person name="Asai S."/>
        </authorList>
    </citation>
    <scope>NUCLEOTIDE SEQUENCE</scope>
    <source>
        <strain evidence="1">Tf1262</strain>
    </source>
</reference>
<evidence type="ECO:0000313" key="2">
    <source>
        <dbReference type="Proteomes" id="UP000693942"/>
    </source>
</evidence>